<proteinExistence type="predicted"/>
<evidence type="ECO:0000313" key="2">
    <source>
        <dbReference type="EMBL" id="PZO38090.1"/>
    </source>
</evidence>
<dbReference type="Proteomes" id="UP000249081">
    <property type="component" value="Unassembled WGS sequence"/>
</dbReference>
<accession>A0A2W4W1D3</accession>
<dbReference type="NCBIfam" id="NF047718">
    <property type="entry name" value="Hfq_rel_Cyano"/>
    <property type="match status" value="1"/>
</dbReference>
<sequence>MSQEFATGFPSVRQVQTLIRDKATVEIKLITGDLLSGRVVWQDPQCICLETEDQSKHQIWKQAIGFLKYS</sequence>
<dbReference type="InterPro" id="IPR010920">
    <property type="entry name" value="LSM_dom_sf"/>
</dbReference>
<dbReference type="Gene3D" id="2.30.30.100">
    <property type="match status" value="1"/>
</dbReference>
<name>A0A2W4W1D3_9CYAN</name>
<evidence type="ECO:0000313" key="3">
    <source>
        <dbReference type="Proteomes" id="UP000249081"/>
    </source>
</evidence>
<evidence type="ECO:0000259" key="1">
    <source>
        <dbReference type="Pfam" id="PF21979"/>
    </source>
</evidence>
<dbReference type="SUPFAM" id="SSF50182">
    <property type="entry name" value="Sm-like ribonucleoproteins"/>
    <property type="match status" value="1"/>
</dbReference>
<reference evidence="2 3" key="2">
    <citation type="submission" date="2018-06" db="EMBL/GenBank/DDBJ databases">
        <title>Metagenomic assembly of (sub)arctic Cyanobacteria and their associated microbiome from non-axenic cultures.</title>
        <authorList>
            <person name="Baurain D."/>
        </authorList>
    </citation>
    <scope>NUCLEOTIDE SEQUENCE [LARGE SCALE GENOMIC DNA]</scope>
    <source>
        <strain evidence="2">ULC041bin1</strain>
    </source>
</reference>
<feature type="domain" description="Hfq-related" evidence="1">
    <location>
        <begin position="9"/>
        <end position="68"/>
    </location>
</feature>
<reference evidence="3" key="1">
    <citation type="submission" date="2018-04" db="EMBL/GenBank/DDBJ databases">
        <authorList>
            <person name="Cornet L."/>
        </authorList>
    </citation>
    <scope>NUCLEOTIDE SEQUENCE [LARGE SCALE GENOMIC DNA]</scope>
</reference>
<comment type="caution">
    <text evidence="2">The sequence shown here is derived from an EMBL/GenBank/DDBJ whole genome shotgun (WGS) entry which is preliminary data.</text>
</comment>
<gene>
    <name evidence="2" type="ORF">DCF17_15060</name>
</gene>
<dbReference type="InterPro" id="IPR053840">
    <property type="entry name" value="Hfq_1"/>
</dbReference>
<dbReference type="Pfam" id="PF21979">
    <property type="entry name" value="Hfq_1"/>
    <property type="match status" value="1"/>
</dbReference>
<protein>
    <submittedName>
        <fullName evidence="2">RNA-binding protein hfq</fullName>
    </submittedName>
</protein>
<organism evidence="2 3">
    <name type="scientific">Shackletoniella antarctica</name>
    <dbReference type="NCBI Taxonomy" id="268115"/>
    <lineage>
        <taxon>Bacteria</taxon>
        <taxon>Bacillati</taxon>
        <taxon>Cyanobacteriota</taxon>
        <taxon>Cyanophyceae</taxon>
        <taxon>Oculatellales</taxon>
        <taxon>Oculatellaceae</taxon>
        <taxon>Shackletoniella</taxon>
    </lineage>
</organism>
<dbReference type="AlphaFoldDB" id="A0A2W4W1D3"/>
<dbReference type="EMBL" id="QBMN01000109">
    <property type="protein sequence ID" value="PZO38090.1"/>
    <property type="molecule type" value="Genomic_DNA"/>
</dbReference>